<evidence type="ECO:0000256" key="1">
    <source>
        <dbReference type="ARBA" id="ARBA00004651"/>
    </source>
</evidence>
<feature type="transmembrane region" description="Helical" evidence="7">
    <location>
        <begin position="337"/>
        <end position="357"/>
    </location>
</feature>
<keyword evidence="3 7" id="KW-0812">Transmembrane</keyword>
<feature type="region of interest" description="Disordered" evidence="6">
    <location>
        <begin position="1"/>
        <end position="61"/>
    </location>
</feature>
<evidence type="ECO:0000256" key="4">
    <source>
        <dbReference type="ARBA" id="ARBA00022989"/>
    </source>
</evidence>
<feature type="transmembrane region" description="Helical" evidence="7">
    <location>
        <begin position="415"/>
        <end position="439"/>
    </location>
</feature>
<dbReference type="PANTHER" id="PTHR47089">
    <property type="entry name" value="ABC TRANSPORTER, PERMEASE PROTEIN"/>
    <property type="match status" value="1"/>
</dbReference>
<feature type="transmembrane region" description="Helical" evidence="7">
    <location>
        <begin position="118"/>
        <end position="136"/>
    </location>
</feature>
<evidence type="ECO:0000256" key="6">
    <source>
        <dbReference type="SAM" id="MobiDB-lite"/>
    </source>
</evidence>
<feature type="transmembrane region" description="Helical" evidence="7">
    <location>
        <begin position="204"/>
        <end position="224"/>
    </location>
</feature>
<keyword evidence="4 7" id="KW-1133">Transmembrane helix</keyword>
<dbReference type="Pfam" id="PF02653">
    <property type="entry name" value="BPD_transp_2"/>
    <property type="match status" value="1"/>
</dbReference>
<feature type="transmembrane region" description="Helical" evidence="7">
    <location>
        <begin position="390"/>
        <end position="409"/>
    </location>
</feature>
<dbReference type="RefSeq" id="WP_239562643.1">
    <property type="nucleotide sequence ID" value="NZ_JAFBBW010000001.1"/>
</dbReference>
<evidence type="ECO:0000313" key="9">
    <source>
        <dbReference type="Proteomes" id="UP001595960"/>
    </source>
</evidence>
<dbReference type="InterPro" id="IPR001851">
    <property type="entry name" value="ABC_transp_permease"/>
</dbReference>
<evidence type="ECO:0000256" key="2">
    <source>
        <dbReference type="ARBA" id="ARBA00022475"/>
    </source>
</evidence>
<evidence type="ECO:0000313" key="8">
    <source>
        <dbReference type="EMBL" id="MFC4829424.1"/>
    </source>
</evidence>
<dbReference type="EMBL" id="JBHSJC010000001">
    <property type="protein sequence ID" value="MFC4829424.1"/>
    <property type="molecule type" value="Genomic_DNA"/>
</dbReference>
<feature type="transmembrane region" description="Helical" evidence="7">
    <location>
        <begin position="289"/>
        <end position="307"/>
    </location>
</feature>
<protein>
    <submittedName>
        <fullName evidence="8">ABC transporter permease</fullName>
    </submittedName>
</protein>
<evidence type="ECO:0000256" key="7">
    <source>
        <dbReference type="SAM" id="Phobius"/>
    </source>
</evidence>
<dbReference type="PANTHER" id="PTHR47089:SF1">
    <property type="entry name" value="GUANOSINE ABC TRANSPORTER PERMEASE PROTEIN NUPP"/>
    <property type="match status" value="1"/>
</dbReference>
<name>A0ABV9R7F5_9MICO</name>
<sequence>MSDPQQPRGDVPRGDESDIDVAIEEPAAGSPERGTASTDAAAGASGPGVPPTREAADVPPPSRWHTMLHEIATGNAIISVLAVVLALVVGAIMIAFTDERVQQASVYFFARPGDTFQAIWDSVSGAYAALFQGAVYNFRRDNFIDGIRPLTETLTFATPLIAGGLGVALAFRVGMFNIGGRGQMLIAASVAGWIAFGFDLPWGIHMLVALVGGLIGGALWAGIAGVLKARTGAHEVIVTIMLNYVAFYLVSWMLRTPGLLQAPGSSNPKTPPMKETAIFPALLGPQYNLHFGFILAVLATVVVWWILNRSSLGFKFRAVGINPNAARVAGINVKGMYVYAMLIAGALLGLAGVSQVLGTVTSGFTAGIDAGIGFDAITVALLGRSTPWGTFAAGILFGAFKAGGFSMQAAEGVPIEIVLVVQSLIVLFIAAPPLVRTIFRLPDPEGRKRRSRATTTKEVAAK</sequence>
<keyword evidence="2" id="KW-1003">Cell membrane</keyword>
<comment type="caution">
    <text evidence="8">The sequence shown here is derived from an EMBL/GenBank/DDBJ whole genome shotgun (WGS) entry which is preliminary data.</text>
</comment>
<keyword evidence="5 7" id="KW-0472">Membrane</keyword>
<organism evidence="8 9">
    <name type="scientific">Agromyces aurantiacus</name>
    <dbReference type="NCBI Taxonomy" id="165814"/>
    <lineage>
        <taxon>Bacteria</taxon>
        <taxon>Bacillati</taxon>
        <taxon>Actinomycetota</taxon>
        <taxon>Actinomycetes</taxon>
        <taxon>Micrococcales</taxon>
        <taxon>Microbacteriaceae</taxon>
        <taxon>Agromyces</taxon>
    </lineage>
</organism>
<evidence type="ECO:0000256" key="3">
    <source>
        <dbReference type="ARBA" id="ARBA00022692"/>
    </source>
</evidence>
<proteinExistence type="predicted"/>
<feature type="transmembrane region" description="Helical" evidence="7">
    <location>
        <begin position="156"/>
        <end position="175"/>
    </location>
</feature>
<dbReference type="CDD" id="cd06580">
    <property type="entry name" value="TM_PBP1_transp_TpRbsC_like"/>
    <property type="match status" value="1"/>
</dbReference>
<dbReference type="Proteomes" id="UP001595960">
    <property type="component" value="Unassembled WGS sequence"/>
</dbReference>
<feature type="transmembrane region" description="Helical" evidence="7">
    <location>
        <begin position="76"/>
        <end position="97"/>
    </location>
</feature>
<gene>
    <name evidence="8" type="ORF">ACFPER_11525</name>
</gene>
<keyword evidence="9" id="KW-1185">Reference proteome</keyword>
<feature type="transmembrane region" description="Helical" evidence="7">
    <location>
        <begin position="363"/>
        <end position="383"/>
    </location>
</feature>
<evidence type="ECO:0000256" key="5">
    <source>
        <dbReference type="ARBA" id="ARBA00023136"/>
    </source>
</evidence>
<feature type="transmembrane region" description="Helical" evidence="7">
    <location>
        <begin position="236"/>
        <end position="254"/>
    </location>
</feature>
<accession>A0ABV9R7F5</accession>
<reference evidence="9" key="1">
    <citation type="journal article" date="2019" name="Int. J. Syst. Evol. Microbiol.">
        <title>The Global Catalogue of Microorganisms (GCM) 10K type strain sequencing project: providing services to taxonomists for standard genome sequencing and annotation.</title>
        <authorList>
            <consortium name="The Broad Institute Genomics Platform"/>
            <consortium name="The Broad Institute Genome Sequencing Center for Infectious Disease"/>
            <person name="Wu L."/>
            <person name="Ma J."/>
        </authorList>
    </citation>
    <scope>NUCLEOTIDE SEQUENCE [LARGE SCALE GENOMIC DNA]</scope>
    <source>
        <strain evidence="9">CGMCC 1.12192</strain>
    </source>
</reference>
<feature type="compositionally biased region" description="Low complexity" evidence="6">
    <location>
        <begin position="34"/>
        <end position="44"/>
    </location>
</feature>
<comment type="subcellular location">
    <subcellularLocation>
        <location evidence="1">Cell membrane</location>
        <topology evidence="1">Multi-pass membrane protein</topology>
    </subcellularLocation>
</comment>